<evidence type="ECO:0000256" key="8">
    <source>
        <dbReference type="SAM" id="MobiDB-lite"/>
    </source>
</evidence>
<dbReference type="PANTHER" id="PTHR31954">
    <property type="entry name" value="CILIA- AND FLAGELLA-ASSOCIATED PROTEIN 157"/>
    <property type="match status" value="1"/>
</dbReference>
<dbReference type="GO" id="GO:0036064">
    <property type="term" value="C:ciliary basal body"/>
    <property type="evidence" value="ECO:0007669"/>
    <property type="project" value="TreeGrafter"/>
</dbReference>
<reference evidence="9 10" key="1">
    <citation type="journal article" date="2010" name="Nature">
        <title>The Ectocarpus genome and the independent evolution of multicellularity in brown algae.</title>
        <authorList>
            <person name="Cock J.M."/>
            <person name="Sterck L."/>
            <person name="Rouze P."/>
            <person name="Scornet D."/>
            <person name="Allen A.E."/>
            <person name="Amoutzias G."/>
            <person name="Anthouard V."/>
            <person name="Artiguenave F."/>
            <person name="Aury J.M."/>
            <person name="Badger J.H."/>
            <person name="Beszteri B."/>
            <person name="Billiau K."/>
            <person name="Bonnet E."/>
            <person name="Bothwell J.H."/>
            <person name="Bowler C."/>
            <person name="Boyen C."/>
            <person name="Brownlee C."/>
            <person name="Carrano C.J."/>
            <person name="Charrier B."/>
            <person name="Cho G.Y."/>
            <person name="Coelho S.M."/>
            <person name="Collen J."/>
            <person name="Corre E."/>
            <person name="Da Silva C."/>
            <person name="Delage L."/>
            <person name="Delaroque N."/>
            <person name="Dittami S.M."/>
            <person name="Doulbeau S."/>
            <person name="Elias M."/>
            <person name="Farnham G."/>
            <person name="Gachon C.M."/>
            <person name="Gschloessl B."/>
            <person name="Heesch S."/>
            <person name="Jabbari K."/>
            <person name="Jubin C."/>
            <person name="Kawai H."/>
            <person name="Kimura K."/>
            <person name="Kloareg B."/>
            <person name="Kupper F.C."/>
            <person name="Lang D."/>
            <person name="Le Bail A."/>
            <person name="Leblanc C."/>
            <person name="Lerouge P."/>
            <person name="Lohr M."/>
            <person name="Lopez P.J."/>
            <person name="Martens C."/>
            <person name="Maumus F."/>
            <person name="Michel G."/>
            <person name="Miranda-Saavedra D."/>
            <person name="Morales J."/>
            <person name="Moreau H."/>
            <person name="Motomura T."/>
            <person name="Nagasato C."/>
            <person name="Napoli C.A."/>
            <person name="Nelson D.R."/>
            <person name="Nyvall-Collen P."/>
            <person name="Peters A.F."/>
            <person name="Pommier C."/>
            <person name="Potin P."/>
            <person name="Poulain J."/>
            <person name="Quesneville H."/>
            <person name="Read B."/>
            <person name="Rensing S.A."/>
            <person name="Ritter A."/>
            <person name="Rousvoal S."/>
            <person name="Samanta M."/>
            <person name="Samson G."/>
            <person name="Schroeder D.C."/>
            <person name="Segurens B."/>
            <person name="Strittmatter M."/>
            <person name="Tonon T."/>
            <person name="Tregear J.W."/>
            <person name="Valentin K."/>
            <person name="von Dassow P."/>
            <person name="Yamagishi T."/>
            <person name="Van de Peer Y."/>
            <person name="Wincker P."/>
        </authorList>
    </citation>
    <scope>NUCLEOTIDE SEQUENCE [LARGE SCALE GENOMIC DNA]</scope>
    <source>
        <strain evidence="10">Ec32 / CCAP1310/4</strain>
    </source>
</reference>
<dbReference type="OrthoDB" id="166611at2759"/>
<feature type="coiled-coil region" evidence="7">
    <location>
        <begin position="39"/>
        <end position="198"/>
    </location>
</feature>
<organism evidence="9 10">
    <name type="scientific">Ectocarpus siliculosus</name>
    <name type="common">Brown alga</name>
    <name type="synonym">Conferva siliculosa</name>
    <dbReference type="NCBI Taxonomy" id="2880"/>
    <lineage>
        <taxon>Eukaryota</taxon>
        <taxon>Sar</taxon>
        <taxon>Stramenopiles</taxon>
        <taxon>Ochrophyta</taxon>
        <taxon>PX clade</taxon>
        <taxon>Phaeophyceae</taxon>
        <taxon>Ectocarpales</taxon>
        <taxon>Ectocarpaceae</taxon>
        <taxon>Ectocarpus</taxon>
    </lineage>
</organism>
<feature type="coiled-coil region" evidence="7">
    <location>
        <begin position="360"/>
        <end position="394"/>
    </location>
</feature>
<dbReference type="Proteomes" id="UP000002630">
    <property type="component" value="Unassembled WGS sequence"/>
</dbReference>
<evidence type="ECO:0000256" key="7">
    <source>
        <dbReference type="SAM" id="Coils"/>
    </source>
</evidence>
<evidence type="ECO:0000313" key="10">
    <source>
        <dbReference type="Proteomes" id="UP000002630"/>
    </source>
</evidence>
<evidence type="ECO:0000256" key="5">
    <source>
        <dbReference type="ARBA" id="ARBA00023069"/>
    </source>
</evidence>
<accession>D7G5E0</accession>
<dbReference type="EMBL" id="FN649760">
    <property type="protein sequence ID" value="CBJ33834.1"/>
    <property type="molecule type" value="Genomic_DNA"/>
</dbReference>
<feature type="compositionally biased region" description="Gly residues" evidence="8">
    <location>
        <begin position="443"/>
        <end position="453"/>
    </location>
</feature>
<sequence>MTTSMTPIAEELGRGREKAVELGDLDLDSAKLDDMVHALGRLELEKRGLLENIRVLRLRLADEKEDQSDVYYYLHKKLDDNYDVISALQRQLMVETADREKAEKEYTRQIEELEARRDEELGPLKEKLMTEEEQLNGMHEAAKNKQEADAKRARLECEIETTQFTFENDLNTERRKKLQEKQRVRTQVEEEIMTLSSELFSKKEVELADKTVRAKDNNDKLHAALQAKAKQAEQMMVMNQGLIFENRSLRNDLDLAEASEEVLHKRVRLYHELVISLKARLEQEACDDDAEDDDVSDGQELAELEESLASSGGGGGGIRKAADDTTVSCLDTLSSTSDTPSSAQVIWAGGACGALAYESVDELRVAVESLQRLHTELREEASRLTVRIEEAVDSAPAAGTEGGRGRDTEDPVVSCLIEAAEEWMAAALASRPARPGEERDRIGGGSGGGGGSGNEEEGPPLLLLPASASRRERSVRGSPGDHSGATTPNNNITGAIDRRYNLRSGSGKRGKTADSSRSGKRGAVATARGGSALANQRRKQTPSPSPCTTPSGGGRDGGALAAATKTPLRRRELFYHLVDAFREYQRRRTSQHVGDGAVDVGSDRLPGGEEWGQKGVPGTGTTAAEAGGPDGGGSNASTEFPPVGVSFGDDGDLHSASDGLSASVRTLCDFGPPDCHSVSTQTVAKHFPEKFASVRPARRLVVNSTFLTSHSTVTNSVLSASTVRSWGYGAASFDGQTDRRL</sequence>
<evidence type="ECO:0000256" key="6">
    <source>
        <dbReference type="ARBA" id="ARBA00023273"/>
    </source>
</evidence>
<dbReference type="PANTHER" id="PTHR31954:SF1">
    <property type="entry name" value="CILIA- AND FLAGELLA-ASSOCIATED PROTEIN 157"/>
    <property type="match status" value="1"/>
</dbReference>
<dbReference type="InterPro" id="IPR038844">
    <property type="entry name" value="CFAP157"/>
</dbReference>
<feature type="region of interest" description="Disordered" evidence="8">
    <location>
        <begin position="428"/>
        <end position="565"/>
    </location>
</feature>
<keyword evidence="6" id="KW-0966">Cell projection</keyword>
<evidence type="ECO:0000256" key="1">
    <source>
        <dbReference type="ARBA" id="ARBA00004138"/>
    </source>
</evidence>
<evidence type="ECO:0000256" key="4">
    <source>
        <dbReference type="ARBA" id="ARBA00023054"/>
    </source>
</evidence>
<dbReference type="AlphaFoldDB" id="D7G5E0"/>
<protein>
    <recommendedName>
        <fullName evidence="3">Cilia- and flagella-associated protein 157</fullName>
    </recommendedName>
</protein>
<feature type="region of interest" description="Disordered" evidence="8">
    <location>
        <begin position="587"/>
        <end position="649"/>
    </location>
</feature>
<gene>
    <name evidence="9" type="ORF">Esi_0636_0006</name>
</gene>
<keyword evidence="5" id="KW-0969">Cilium</keyword>
<proteinExistence type="inferred from homology"/>
<keyword evidence="10" id="KW-1185">Reference proteome</keyword>
<comment type="similarity">
    <text evidence="2">Belongs to the CFAP157 family.</text>
</comment>
<evidence type="ECO:0000313" key="9">
    <source>
        <dbReference type="EMBL" id="CBJ33834.1"/>
    </source>
</evidence>
<evidence type="ECO:0000256" key="3">
    <source>
        <dbReference type="ARBA" id="ARBA00014087"/>
    </source>
</evidence>
<keyword evidence="4 7" id="KW-0175">Coiled coil</keyword>
<feature type="compositionally biased region" description="Low complexity" evidence="8">
    <location>
        <begin position="459"/>
        <end position="468"/>
    </location>
</feature>
<dbReference type="GO" id="GO:0008017">
    <property type="term" value="F:microtubule binding"/>
    <property type="evidence" value="ECO:0007669"/>
    <property type="project" value="TreeGrafter"/>
</dbReference>
<evidence type="ECO:0000256" key="2">
    <source>
        <dbReference type="ARBA" id="ARBA00010841"/>
    </source>
</evidence>
<feature type="compositionally biased region" description="Polar residues" evidence="8">
    <location>
        <begin position="484"/>
        <end position="493"/>
    </location>
</feature>
<dbReference type="InParanoid" id="D7G5E0"/>
<name>D7G5E0_ECTSI</name>
<dbReference type="STRING" id="2880.D7G5E0"/>
<comment type="subcellular location">
    <subcellularLocation>
        <location evidence="1">Cell projection</location>
        <location evidence="1">Cilium</location>
    </subcellularLocation>
</comment>